<dbReference type="InterPro" id="IPR036737">
    <property type="entry name" value="OmpA-like_sf"/>
</dbReference>
<dbReference type="CDD" id="cd07185">
    <property type="entry name" value="OmpA_C-like"/>
    <property type="match status" value="1"/>
</dbReference>
<gene>
    <name evidence="3" type="ORF">HNP48_002619</name>
</gene>
<dbReference type="InterPro" id="IPR006665">
    <property type="entry name" value="OmpA-like"/>
</dbReference>
<keyword evidence="4" id="KW-1185">Reference proteome</keyword>
<protein>
    <recommendedName>
        <fullName evidence="2">OmpA-like domain-containing protein</fullName>
    </recommendedName>
</protein>
<accession>A0A7X0PDK0</accession>
<evidence type="ECO:0000259" key="2">
    <source>
        <dbReference type="PROSITE" id="PS51123"/>
    </source>
</evidence>
<reference evidence="3 4" key="1">
    <citation type="submission" date="2020-08" db="EMBL/GenBank/DDBJ databases">
        <title>Functional genomics of gut bacteria from endangered species of beetles.</title>
        <authorList>
            <person name="Carlos-Shanley C."/>
        </authorList>
    </citation>
    <scope>NUCLEOTIDE SEQUENCE [LARGE SCALE GENOMIC DNA]</scope>
    <source>
        <strain evidence="3 4">S00198</strain>
    </source>
</reference>
<dbReference type="AlphaFoldDB" id="A0A7X0PDK0"/>
<name>A0A7X0PDK0_9BURK</name>
<dbReference type="EMBL" id="JACHLK010000004">
    <property type="protein sequence ID" value="MBB6559947.1"/>
    <property type="molecule type" value="Genomic_DNA"/>
</dbReference>
<dbReference type="SUPFAM" id="SSF103088">
    <property type="entry name" value="OmpA-like"/>
    <property type="match status" value="1"/>
</dbReference>
<dbReference type="Pfam" id="PF00691">
    <property type="entry name" value="OmpA"/>
    <property type="match status" value="1"/>
</dbReference>
<dbReference type="PANTHER" id="PTHR30329">
    <property type="entry name" value="STATOR ELEMENT OF FLAGELLAR MOTOR COMPLEX"/>
    <property type="match status" value="1"/>
</dbReference>
<dbReference type="InterPro" id="IPR050330">
    <property type="entry name" value="Bact_OuterMem_StrucFunc"/>
</dbReference>
<keyword evidence="1" id="KW-0472">Membrane</keyword>
<dbReference type="GO" id="GO:0016020">
    <property type="term" value="C:membrane"/>
    <property type="evidence" value="ECO:0007669"/>
    <property type="project" value="UniProtKB-UniRule"/>
</dbReference>
<proteinExistence type="predicted"/>
<dbReference type="PANTHER" id="PTHR30329:SF21">
    <property type="entry name" value="LIPOPROTEIN YIAD-RELATED"/>
    <property type="match status" value="1"/>
</dbReference>
<evidence type="ECO:0000313" key="4">
    <source>
        <dbReference type="Proteomes" id="UP000575083"/>
    </source>
</evidence>
<feature type="domain" description="OmpA-like" evidence="2">
    <location>
        <begin position="24"/>
        <end position="139"/>
    </location>
</feature>
<evidence type="ECO:0000256" key="1">
    <source>
        <dbReference type="PROSITE-ProRule" id="PRU00473"/>
    </source>
</evidence>
<dbReference type="Proteomes" id="UP000575083">
    <property type="component" value="Unassembled WGS sequence"/>
</dbReference>
<evidence type="ECO:0000313" key="3">
    <source>
        <dbReference type="EMBL" id="MBB6559947.1"/>
    </source>
</evidence>
<dbReference type="Gene3D" id="1.25.40.20">
    <property type="entry name" value="Ankyrin repeat-containing domain"/>
    <property type="match status" value="1"/>
</dbReference>
<dbReference type="SUPFAM" id="SSF48403">
    <property type="entry name" value="Ankyrin repeat"/>
    <property type="match status" value="1"/>
</dbReference>
<organism evidence="3 4">
    <name type="scientific">Acidovorax soli</name>
    <dbReference type="NCBI Taxonomy" id="592050"/>
    <lineage>
        <taxon>Bacteria</taxon>
        <taxon>Pseudomonadati</taxon>
        <taxon>Pseudomonadota</taxon>
        <taxon>Betaproteobacteria</taxon>
        <taxon>Burkholderiales</taxon>
        <taxon>Comamonadaceae</taxon>
        <taxon>Acidovorax</taxon>
    </lineage>
</organism>
<dbReference type="RefSeq" id="WP_184857444.1">
    <property type="nucleotide sequence ID" value="NZ_JACHLK010000004.1"/>
</dbReference>
<dbReference type="Gene3D" id="3.30.1330.60">
    <property type="entry name" value="OmpA-like domain"/>
    <property type="match status" value="1"/>
</dbReference>
<dbReference type="PROSITE" id="PS51123">
    <property type="entry name" value="OMPA_2"/>
    <property type="match status" value="1"/>
</dbReference>
<dbReference type="InterPro" id="IPR036770">
    <property type="entry name" value="Ankyrin_rpt-contain_sf"/>
</dbReference>
<sequence length="558" mass="60348">MLLIFLRTCTRAMAVLAVALVPSFGWAFKIVGDVYFDPGSSVLSGEQIDYLDQQKCKAGSEPLKEMVVIGHASPRERNAKDLSLARALAVKEWLVANTGWDANSIHAEGKGARQPVADDATDVGSAKNRRVELESISDGRYRYSPPSPQCRLVRWEAAFLATEGDSAMVVARSLARTGWVRAPTLYRSALQHRRDDLFTRLPHAGIATTRMQRIEIAGMALAFGKFDYFTDWLRREGRVLDVKQRDALLQAACKGEGSAAGRAEVIRLLHAAGAESRTPAGLQCAVAGIDQAQVVDAYLAGGAQRFIDADMVVAAGRSPAVLERLLAWGGNPASRPVQGATLFHTSRLKTVADVQRLLGWGLDINAKGRIFPSSPETTPLREALGYASVEVLDFMKQAGADIGGEEGKELLWETRIIANQLWLLRNGAPLLNAGDAVVSVARQGDVALPVLEALHERGVDLGATDERGMSALGVAIERYAPALVRFLVAQGVSLQVRTWQDAAFRPALEVAEDLSEVVPQLACMSHGPCHAVPFLSVVDPERQRKKNEILRILGAVAS</sequence>
<comment type="caution">
    <text evidence="3">The sequence shown here is derived from an EMBL/GenBank/DDBJ whole genome shotgun (WGS) entry which is preliminary data.</text>
</comment>